<dbReference type="InterPro" id="IPR023393">
    <property type="entry name" value="START-like_dom_sf"/>
</dbReference>
<proteinExistence type="inferred from homology"/>
<dbReference type="AlphaFoldDB" id="A0A4R6TNZ9"/>
<keyword evidence="4" id="KW-1185">Reference proteome</keyword>
<evidence type="ECO:0000313" key="3">
    <source>
        <dbReference type="EMBL" id="TDQ33005.1"/>
    </source>
</evidence>
<dbReference type="EMBL" id="SNYI01000001">
    <property type="protein sequence ID" value="TDQ33005.1"/>
    <property type="molecule type" value="Genomic_DNA"/>
</dbReference>
<dbReference type="Proteomes" id="UP000295468">
    <property type="component" value="Unassembled WGS sequence"/>
</dbReference>
<evidence type="ECO:0000259" key="2">
    <source>
        <dbReference type="Pfam" id="PF08327"/>
    </source>
</evidence>
<sequence length="130" mass="15347">MKERFQFEEIFPVSPQVVYESWLDSEAHSAMTGGKAECSNENRGEFSAWDGYIRGANKSLRPYKEIVQSWRTSEFKDDDPDSELILRFYEVVGGCRMVLIHRNVPEGETHYRQGWIDHYLKPMRAYFNKE</sequence>
<accession>A0A4R6TNZ9</accession>
<dbReference type="InterPro" id="IPR013538">
    <property type="entry name" value="ASHA1/2-like_C"/>
</dbReference>
<name>A0A4R6TNZ9_9FLAO</name>
<dbReference type="Gene3D" id="3.30.530.20">
    <property type="match status" value="1"/>
</dbReference>
<comment type="similarity">
    <text evidence="1">Belongs to the AHA1 family.</text>
</comment>
<dbReference type="RefSeq" id="WP_133643021.1">
    <property type="nucleotide sequence ID" value="NZ_SNYI01000001.1"/>
</dbReference>
<dbReference type="Pfam" id="PF08327">
    <property type="entry name" value="AHSA1"/>
    <property type="match status" value="1"/>
</dbReference>
<gene>
    <name evidence="3" type="ORF">CLV82_0843</name>
</gene>
<protein>
    <submittedName>
        <fullName evidence="3">Activator of Hsp90 ATPase-like protein</fullName>
    </submittedName>
</protein>
<reference evidence="3 4" key="1">
    <citation type="submission" date="2019-03" db="EMBL/GenBank/DDBJ databases">
        <title>Genomic Encyclopedia of Archaeal and Bacterial Type Strains, Phase II (KMG-II): from individual species to whole genera.</title>
        <authorList>
            <person name="Goeker M."/>
        </authorList>
    </citation>
    <scope>NUCLEOTIDE SEQUENCE [LARGE SCALE GENOMIC DNA]</scope>
    <source>
        <strain evidence="3 4">DSM 18435</strain>
    </source>
</reference>
<organism evidence="3 4">
    <name type="scientific">Zeaxanthinibacter enoshimensis</name>
    <dbReference type="NCBI Taxonomy" id="392009"/>
    <lineage>
        <taxon>Bacteria</taxon>
        <taxon>Pseudomonadati</taxon>
        <taxon>Bacteroidota</taxon>
        <taxon>Flavobacteriia</taxon>
        <taxon>Flavobacteriales</taxon>
        <taxon>Flavobacteriaceae</taxon>
        <taxon>Zeaxanthinibacter</taxon>
    </lineage>
</organism>
<evidence type="ECO:0000256" key="1">
    <source>
        <dbReference type="ARBA" id="ARBA00006817"/>
    </source>
</evidence>
<dbReference type="OrthoDB" id="1445093at2"/>
<dbReference type="SUPFAM" id="SSF55961">
    <property type="entry name" value="Bet v1-like"/>
    <property type="match status" value="1"/>
</dbReference>
<comment type="caution">
    <text evidence="3">The sequence shown here is derived from an EMBL/GenBank/DDBJ whole genome shotgun (WGS) entry which is preliminary data.</text>
</comment>
<feature type="domain" description="Activator of Hsp90 ATPase homologue 1/2-like C-terminal" evidence="2">
    <location>
        <begin position="13"/>
        <end position="127"/>
    </location>
</feature>
<evidence type="ECO:0000313" key="4">
    <source>
        <dbReference type="Proteomes" id="UP000295468"/>
    </source>
</evidence>